<evidence type="ECO:0000259" key="6">
    <source>
        <dbReference type="PROSITE" id="PS51195"/>
    </source>
</evidence>
<dbReference type="Pfam" id="PF00270">
    <property type="entry name" value="DEAD"/>
    <property type="match status" value="1"/>
</dbReference>
<accession>A0A382CZD2</accession>
<dbReference type="Gene3D" id="3.40.50.300">
    <property type="entry name" value="P-loop containing nucleotide triphosphate hydrolases"/>
    <property type="match status" value="1"/>
</dbReference>
<keyword evidence="4" id="KW-0067">ATP-binding</keyword>
<dbReference type="InterPro" id="IPR014014">
    <property type="entry name" value="RNA_helicase_DEAD_Q_motif"/>
</dbReference>
<keyword evidence="3" id="KW-0347">Helicase</keyword>
<dbReference type="PANTHER" id="PTHR47959:SF13">
    <property type="entry name" value="ATP-DEPENDENT RNA HELICASE RHLE"/>
    <property type="match status" value="1"/>
</dbReference>
<evidence type="ECO:0000259" key="5">
    <source>
        <dbReference type="PROSITE" id="PS51192"/>
    </source>
</evidence>
<evidence type="ECO:0000313" key="7">
    <source>
        <dbReference type="EMBL" id="SVB30693.1"/>
    </source>
</evidence>
<feature type="non-terminal residue" evidence="7">
    <location>
        <position position="1"/>
    </location>
</feature>
<keyword evidence="1" id="KW-0547">Nucleotide-binding</keyword>
<dbReference type="InterPro" id="IPR044742">
    <property type="entry name" value="DEAD/DEAH_RhlB"/>
</dbReference>
<dbReference type="PROSITE" id="PS51195">
    <property type="entry name" value="Q_MOTIF"/>
    <property type="match status" value="1"/>
</dbReference>
<dbReference type="GO" id="GO:0005524">
    <property type="term" value="F:ATP binding"/>
    <property type="evidence" value="ECO:0007669"/>
    <property type="project" value="UniProtKB-KW"/>
</dbReference>
<feature type="domain" description="DEAD-box RNA helicase Q" evidence="6">
    <location>
        <begin position="2"/>
        <end position="30"/>
    </location>
</feature>
<dbReference type="EMBL" id="UINC01036548">
    <property type="protein sequence ID" value="SVB30693.1"/>
    <property type="molecule type" value="Genomic_DNA"/>
</dbReference>
<dbReference type="PROSITE" id="PS00039">
    <property type="entry name" value="DEAD_ATP_HELICASE"/>
    <property type="match status" value="1"/>
</dbReference>
<dbReference type="GO" id="GO:0005829">
    <property type="term" value="C:cytosol"/>
    <property type="evidence" value="ECO:0007669"/>
    <property type="project" value="TreeGrafter"/>
</dbReference>
<dbReference type="InterPro" id="IPR014001">
    <property type="entry name" value="Helicase_ATP-bd"/>
</dbReference>
<feature type="domain" description="Helicase ATP-binding" evidence="5">
    <location>
        <begin position="33"/>
        <end position="191"/>
    </location>
</feature>
<dbReference type="PANTHER" id="PTHR47959">
    <property type="entry name" value="ATP-DEPENDENT RNA HELICASE RHLE-RELATED"/>
    <property type="match status" value="1"/>
</dbReference>
<feature type="non-terminal residue" evidence="7">
    <location>
        <position position="191"/>
    </location>
</feature>
<dbReference type="CDD" id="cd00268">
    <property type="entry name" value="DEADc"/>
    <property type="match status" value="1"/>
</dbReference>
<evidence type="ECO:0000256" key="4">
    <source>
        <dbReference type="ARBA" id="ARBA00022840"/>
    </source>
</evidence>
<evidence type="ECO:0000256" key="3">
    <source>
        <dbReference type="ARBA" id="ARBA00022806"/>
    </source>
</evidence>
<evidence type="ECO:0000256" key="2">
    <source>
        <dbReference type="ARBA" id="ARBA00022801"/>
    </source>
</evidence>
<keyword evidence="2" id="KW-0378">Hydrolase</keyword>
<protein>
    <recommendedName>
        <fullName evidence="8">Helicase ATP-binding domain-containing protein</fullName>
    </recommendedName>
</protein>
<dbReference type="GO" id="GO:0003724">
    <property type="term" value="F:RNA helicase activity"/>
    <property type="evidence" value="ECO:0007669"/>
    <property type="project" value="InterPro"/>
</dbReference>
<sequence>VSTFDELGLKPELLKALEAAGYESPMMIQTRAIPIALEGQDLIGCAQTGTGKTAAFALPILHQLGKGRCPQALILAPTRELAIQIGESFEKYGEFLPAKTATIYGGVAYDSQVRALKHGVDILVATPGRLIDHVKRGNVSLKPVRYLVLDEADRMLDMGFLPDIHQIIQFIQSRQQTMMFSATMPPEIRRL</sequence>
<dbReference type="InterPro" id="IPR000629">
    <property type="entry name" value="RNA-helicase_DEAD-box_CS"/>
</dbReference>
<organism evidence="7">
    <name type="scientific">marine metagenome</name>
    <dbReference type="NCBI Taxonomy" id="408172"/>
    <lineage>
        <taxon>unclassified sequences</taxon>
        <taxon>metagenomes</taxon>
        <taxon>ecological metagenomes</taxon>
    </lineage>
</organism>
<dbReference type="SMART" id="SM00487">
    <property type="entry name" value="DEXDc"/>
    <property type="match status" value="1"/>
</dbReference>
<name>A0A382CZD2_9ZZZZ</name>
<dbReference type="GO" id="GO:0003676">
    <property type="term" value="F:nucleic acid binding"/>
    <property type="evidence" value="ECO:0007669"/>
    <property type="project" value="InterPro"/>
</dbReference>
<reference evidence="7" key="1">
    <citation type="submission" date="2018-05" db="EMBL/GenBank/DDBJ databases">
        <authorList>
            <person name="Lanie J.A."/>
            <person name="Ng W.-L."/>
            <person name="Kazmierczak K.M."/>
            <person name="Andrzejewski T.M."/>
            <person name="Davidsen T.M."/>
            <person name="Wayne K.J."/>
            <person name="Tettelin H."/>
            <person name="Glass J.I."/>
            <person name="Rusch D."/>
            <person name="Podicherti R."/>
            <person name="Tsui H.-C.T."/>
            <person name="Winkler M.E."/>
        </authorList>
    </citation>
    <scope>NUCLEOTIDE SEQUENCE</scope>
</reference>
<gene>
    <name evidence="7" type="ORF">METZ01_LOCUS183547</name>
</gene>
<dbReference type="AlphaFoldDB" id="A0A382CZD2"/>
<evidence type="ECO:0008006" key="8">
    <source>
        <dbReference type="Google" id="ProtNLM"/>
    </source>
</evidence>
<dbReference type="GO" id="GO:0016787">
    <property type="term" value="F:hydrolase activity"/>
    <property type="evidence" value="ECO:0007669"/>
    <property type="project" value="UniProtKB-KW"/>
</dbReference>
<dbReference type="InterPro" id="IPR050079">
    <property type="entry name" value="DEAD_box_RNA_helicase"/>
</dbReference>
<proteinExistence type="predicted"/>
<dbReference type="InterPro" id="IPR011545">
    <property type="entry name" value="DEAD/DEAH_box_helicase_dom"/>
</dbReference>
<dbReference type="PROSITE" id="PS51192">
    <property type="entry name" value="HELICASE_ATP_BIND_1"/>
    <property type="match status" value="1"/>
</dbReference>
<evidence type="ECO:0000256" key="1">
    <source>
        <dbReference type="ARBA" id="ARBA00022741"/>
    </source>
</evidence>
<dbReference type="SUPFAM" id="SSF52540">
    <property type="entry name" value="P-loop containing nucleoside triphosphate hydrolases"/>
    <property type="match status" value="1"/>
</dbReference>
<dbReference type="InterPro" id="IPR027417">
    <property type="entry name" value="P-loop_NTPase"/>
</dbReference>